<dbReference type="InterPro" id="IPR006553">
    <property type="entry name" value="Leu-rich_rpt_Cys-con_subtyp"/>
</dbReference>
<dbReference type="AlphaFoldDB" id="A0A7R8UIP7"/>
<dbReference type="PANTHER" id="PTHR13318">
    <property type="entry name" value="PARTNER OF PAIRED, ISOFORM B-RELATED"/>
    <property type="match status" value="1"/>
</dbReference>
<dbReference type="OrthoDB" id="6492012at2759"/>
<evidence type="ECO:0000313" key="3">
    <source>
        <dbReference type="Proteomes" id="UP000594454"/>
    </source>
</evidence>
<dbReference type="InterPro" id="IPR032675">
    <property type="entry name" value="LRR_dom_sf"/>
</dbReference>
<feature type="domain" description="F-box" evidence="1">
    <location>
        <begin position="5"/>
        <end position="54"/>
    </location>
</feature>
<dbReference type="GO" id="GO:0019005">
    <property type="term" value="C:SCF ubiquitin ligase complex"/>
    <property type="evidence" value="ECO:0007669"/>
    <property type="project" value="TreeGrafter"/>
</dbReference>
<reference evidence="2 3" key="1">
    <citation type="submission" date="2020-11" db="EMBL/GenBank/DDBJ databases">
        <authorList>
            <person name="Wallbank WR R."/>
            <person name="Pardo Diaz C."/>
            <person name="Kozak K."/>
            <person name="Martin S."/>
            <person name="Jiggins C."/>
            <person name="Moest M."/>
            <person name="Warren A I."/>
            <person name="Generalovic N T."/>
            <person name="Byers J.R.P. K."/>
            <person name="Montejo-Kovacevich G."/>
            <person name="Yen C E."/>
        </authorList>
    </citation>
    <scope>NUCLEOTIDE SEQUENCE [LARGE SCALE GENOMIC DNA]</scope>
</reference>
<gene>
    <name evidence="2" type="ORF">HERILL_LOCUS4494</name>
</gene>
<keyword evidence="3" id="KW-1185">Reference proteome</keyword>
<dbReference type="SMART" id="SM00367">
    <property type="entry name" value="LRR_CC"/>
    <property type="match status" value="5"/>
</dbReference>
<sequence length="1240" mass="143051">MEAPTRTIKDLDRESLQHIFSHLDLLDKLKLALVHNNITDLIKDTLCNETFDVFDVQTTFSVPEAEFILANYGQFVTKYRCVSTCEDEIDFLRLIPKYCLNLEEIVLSGREIKPNDVHSQLLTVSKHVKALTLRKCILGNASCSLLSGLSNLEVLNLEDSKLTGKDFSKLRNLVDLNLKNCRNFKSRNFIEICKSNKLKKLNIAGLKQLTHASIQTLVDTQSDIETLIVGNKYWFKDWNRMFQLKSLREVSMIGCFELNVKANLEVLVDEQKETLECLEINFENKYPERGDHFLEMEVLSRICEFSNLKVLSLRNSALLEDKHLVRIAKVCKLLEMLDIHGTDFRDTGIIKSVKHLERLRYLDISHCTVKSTLYSHLVAVRREQGIDRQLLVYINSRMELKNLLVSDEYKLCQHFVKLLLDPMRLNNGISILERLRQLNTNNSETHQSKEIPRPSSPDASEILQQKVTLLSLDENSLYHIMKYLGVPKKLELVLINEHFCNVVKHFLHKDLVDVIEIILNFTAKETRKILSRCGSMVKRLRIEMPNSQPEDAEYYDLIAEFCTNLEELNCSDMFDVCKLVSIIRASSSTLKFLNLYHCEIDESVEIEISKASNLKTLWVKETGIVGSHVRQLKNLVDLDLGWCLELEPQHFIAICKNNRLEKLGISKCTALNNEAFSVLSETQCNLQKIILDGIYVASNVVNIANLPNLVDVRLIGSSPQELIECLNALIEHRVDEIQCLQIQCLEDPKVSMLPKLRSSILEFRNLKLLRLPFGTFINDACLKQIALSCPLLEILDLYNIFDLTKEAIIYAVKHLKHLQHLNIKECQIDDILALYQEVLKIKVQQMDAECLVLYVVSECESLTETKEYAVMKKYVTLSTKDLSDLEKEGYFKKKKGKYQKEVKSTFFNTDFNNNQDYVNILDLPTNCLLNIATYLGTVDKLNFISAHRRFLDSTRSLIECMVFNVNEISQSLTLREAQDLFKRCGKSIKRIQFTALNSNYVEYLRLIQPYREHFTEIHLSNISEQTNVEEHKKLFDSPLQRLKKIVFDNVEGIDAFLTVIQNKDDLQILDTSCYNGDGMLINQFKNLTELSLLNFALTELSSHNLIQICRNCKLKILDVHAFECLTREAFNVLIETQSDTLERLSISCEYDDDVCSDVVKLPNLKHIFIQFYTNISLLEKVLDKLVKYHRNDLISLEVANEMYFLPASIDMLNETVHERSKKFSNLQKLAINVSSSLQYK</sequence>
<evidence type="ECO:0000313" key="2">
    <source>
        <dbReference type="EMBL" id="CAD7081385.1"/>
    </source>
</evidence>
<dbReference type="EMBL" id="LR899010">
    <property type="protein sequence ID" value="CAD7081385.1"/>
    <property type="molecule type" value="Genomic_DNA"/>
</dbReference>
<protein>
    <recommendedName>
        <fullName evidence="1">F-box domain-containing protein</fullName>
    </recommendedName>
</protein>
<dbReference type="GO" id="GO:0031146">
    <property type="term" value="P:SCF-dependent proteasomal ubiquitin-dependent protein catabolic process"/>
    <property type="evidence" value="ECO:0007669"/>
    <property type="project" value="TreeGrafter"/>
</dbReference>
<dbReference type="InParanoid" id="A0A7R8UIP7"/>
<organism evidence="2 3">
    <name type="scientific">Hermetia illucens</name>
    <name type="common">Black soldier fly</name>
    <dbReference type="NCBI Taxonomy" id="343691"/>
    <lineage>
        <taxon>Eukaryota</taxon>
        <taxon>Metazoa</taxon>
        <taxon>Ecdysozoa</taxon>
        <taxon>Arthropoda</taxon>
        <taxon>Hexapoda</taxon>
        <taxon>Insecta</taxon>
        <taxon>Pterygota</taxon>
        <taxon>Neoptera</taxon>
        <taxon>Endopterygota</taxon>
        <taxon>Diptera</taxon>
        <taxon>Brachycera</taxon>
        <taxon>Stratiomyomorpha</taxon>
        <taxon>Stratiomyidae</taxon>
        <taxon>Hermetiinae</taxon>
        <taxon>Hermetia</taxon>
    </lineage>
</organism>
<dbReference type="PROSITE" id="PS50181">
    <property type="entry name" value="FBOX"/>
    <property type="match status" value="1"/>
</dbReference>
<accession>A0A7R8UIP7</accession>
<proteinExistence type="predicted"/>
<dbReference type="Pfam" id="PF00646">
    <property type="entry name" value="F-box"/>
    <property type="match status" value="1"/>
</dbReference>
<evidence type="ECO:0000259" key="1">
    <source>
        <dbReference type="PROSITE" id="PS50181"/>
    </source>
</evidence>
<name>A0A7R8UIP7_HERIL</name>
<dbReference type="Proteomes" id="UP000594454">
    <property type="component" value="Chromosome 2"/>
</dbReference>
<dbReference type="InterPro" id="IPR001810">
    <property type="entry name" value="F-box_dom"/>
</dbReference>
<dbReference type="SUPFAM" id="SSF52047">
    <property type="entry name" value="RNI-like"/>
    <property type="match status" value="3"/>
</dbReference>
<dbReference type="Gene3D" id="3.80.10.10">
    <property type="entry name" value="Ribonuclease Inhibitor"/>
    <property type="match status" value="4"/>
</dbReference>